<organism evidence="1 2">
    <name type="scientific">Halocaridina rubra</name>
    <name type="common">Hawaiian red shrimp</name>
    <dbReference type="NCBI Taxonomy" id="373956"/>
    <lineage>
        <taxon>Eukaryota</taxon>
        <taxon>Metazoa</taxon>
        <taxon>Ecdysozoa</taxon>
        <taxon>Arthropoda</taxon>
        <taxon>Crustacea</taxon>
        <taxon>Multicrustacea</taxon>
        <taxon>Malacostraca</taxon>
        <taxon>Eumalacostraca</taxon>
        <taxon>Eucarida</taxon>
        <taxon>Decapoda</taxon>
        <taxon>Pleocyemata</taxon>
        <taxon>Caridea</taxon>
        <taxon>Atyoidea</taxon>
        <taxon>Atyidae</taxon>
        <taxon>Halocaridina</taxon>
    </lineage>
</organism>
<reference evidence="1 2" key="1">
    <citation type="submission" date="2023-11" db="EMBL/GenBank/DDBJ databases">
        <title>Halocaridina rubra genome assembly.</title>
        <authorList>
            <person name="Smith C."/>
        </authorList>
    </citation>
    <scope>NUCLEOTIDE SEQUENCE [LARGE SCALE GENOMIC DNA]</scope>
    <source>
        <strain evidence="1">EP-1</strain>
        <tissue evidence="1">Whole</tissue>
    </source>
</reference>
<protein>
    <submittedName>
        <fullName evidence="1">Uncharacterized protein</fullName>
    </submittedName>
</protein>
<keyword evidence="2" id="KW-1185">Reference proteome</keyword>
<accession>A0AAN8X9Q6</accession>
<name>A0AAN8X9Q6_HALRR</name>
<evidence type="ECO:0000313" key="2">
    <source>
        <dbReference type="Proteomes" id="UP001381693"/>
    </source>
</evidence>
<sequence length="135" mass="15856">MKREFVAPSYTSTIPKRLSRLWSEKWADTKRVVETTLEDGLQVPNIFLREEFDGTIVERQFKKVISPHDVWLGTMCHHEYRCLQEYHLLQNSCQTLVQDTLAGVGIRITTWRDYLPVLVGSLLNYGMHYHFKGNQ</sequence>
<dbReference type="EMBL" id="JAXCGZ010011521">
    <property type="protein sequence ID" value="KAK7074599.1"/>
    <property type="molecule type" value="Genomic_DNA"/>
</dbReference>
<dbReference type="Proteomes" id="UP001381693">
    <property type="component" value="Unassembled WGS sequence"/>
</dbReference>
<comment type="caution">
    <text evidence="1">The sequence shown here is derived from an EMBL/GenBank/DDBJ whole genome shotgun (WGS) entry which is preliminary data.</text>
</comment>
<dbReference type="AlphaFoldDB" id="A0AAN8X9Q6"/>
<proteinExistence type="predicted"/>
<evidence type="ECO:0000313" key="1">
    <source>
        <dbReference type="EMBL" id="KAK7074599.1"/>
    </source>
</evidence>
<gene>
    <name evidence="1" type="ORF">SK128_004697</name>
</gene>